<dbReference type="Pfam" id="PF03992">
    <property type="entry name" value="ABM"/>
    <property type="match status" value="1"/>
</dbReference>
<dbReference type="Proteomes" id="UP001163624">
    <property type="component" value="Chromosome"/>
</dbReference>
<gene>
    <name evidence="3" type="ORF">OU419_11300</name>
</gene>
<dbReference type="PANTHER" id="PTHR37811:SF2">
    <property type="entry name" value="ABM DOMAIN-CONTAINING PROTEIN"/>
    <property type="match status" value="1"/>
</dbReference>
<dbReference type="InterPro" id="IPR052936">
    <property type="entry name" value="Jasmonate_Hydroxylase-like"/>
</dbReference>
<keyword evidence="3" id="KW-0560">Oxidoreductase</keyword>
<proteinExistence type="predicted"/>
<dbReference type="SUPFAM" id="SSF54909">
    <property type="entry name" value="Dimeric alpha+beta barrel"/>
    <property type="match status" value="1"/>
</dbReference>
<dbReference type="GO" id="GO:0004497">
    <property type="term" value="F:monooxygenase activity"/>
    <property type="evidence" value="ECO:0007669"/>
    <property type="project" value="UniProtKB-KW"/>
</dbReference>
<accession>A0ABY7A6R5</accession>
<keyword evidence="3" id="KW-0503">Monooxygenase</keyword>
<organism evidence="3 4">
    <name type="scientific">Pseudomonas triclosanedens</name>
    <dbReference type="NCBI Taxonomy" id="2961893"/>
    <lineage>
        <taxon>Bacteria</taxon>
        <taxon>Pseudomonadati</taxon>
        <taxon>Pseudomonadota</taxon>
        <taxon>Gammaproteobacteria</taxon>
        <taxon>Pseudomonadales</taxon>
        <taxon>Pseudomonadaceae</taxon>
        <taxon>Pseudomonas</taxon>
    </lineage>
</organism>
<dbReference type="Gene3D" id="3.30.70.100">
    <property type="match status" value="1"/>
</dbReference>
<dbReference type="InterPro" id="IPR011008">
    <property type="entry name" value="Dimeric_a/b-barrel"/>
</dbReference>
<sequence>MTPQPPYYAVIFTSRRSEIDSGYADTAERMLELAARQDGFLGVESARGADGLGITVSYWRDETAIAAWRAQFEHRQARQRGRQEWYDAFDVRVSRVERAYAFRRDGDSGSQRLAIDASTQATPTS</sequence>
<dbReference type="RefSeq" id="WP_254473361.1">
    <property type="nucleotide sequence ID" value="NZ_CP113432.1"/>
</dbReference>
<feature type="domain" description="ABM" evidence="2">
    <location>
        <begin position="8"/>
        <end position="79"/>
    </location>
</feature>
<dbReference type="PANTHER" id="PTHR37811">
    <property type="entry name" value="BLL5343 PROTEIN"/>
    <property type="match status" value="1"/>
</dbReference>
<keyword evidence="4" id="KW-1185">Reference proteome</keyword>
<name>A0ABY7A6R5_9PSED</name>
<evidence type="ECO:0000256" key="1">
    <source>
        <dbReference type="SAM" id="MobiDB-lite"/>
    </source>
</evidence>
<evidence type="ECO:0000259" key="2">
    <source>
        <dbReference type="Pfam" id="PF03992"/>
    </source>
</evidence>
<evidence type="ECO:0000313" key="3">
    <source>
        <dbReference type="EMBL" id="WAI51798.1"/>
    </source>
</evidence>
<evidence type="ECO:0000313" key="4">
    <source>
        <dbReference type="Proteomes" id="UP001163624"/>
    </source>
</evidence>
<dbReference type="InterPro" id="IPR007138">
    <property type="entry name" value="ABM_dom"/>
</dbReference>
<protein>
    <submittedName>
        <fullName evidence="3">Antibiotic biosynthesis monooxygenase</fullName>
    </submittedName>
</protein>
<dbReference type="EMBL" id="CP113432">
    <property type="protein sequence ID" value="WAI51798.1"/>
    <property type="molecule type" value="Genomic_DNA"/>
</dbReference>
<reference evidence="3" key="1">
    <citation type="submission" date="2022-11" db="EMBL/GenBank/DDBJ databases">
        <title>Pseudomonas triclosanedens sp. nov., a triclosan degrader isolated from activated sludge.</title>
        <authorList>
            <person name="Yin Y."/>
            <person name="Lu Z."/>
        </authorList>
    </citation>
    <scope>NUCLEOTIDE SEQUENCE</scope>
    <source>
        <strain evidence="3">ZM23</strain>
    </source>
</reference>
<feature type="region of interest" description="Disordered" evidence="1">
    <location>
        <begin position="105"/>
        <end position="125"/>
    </location>
</feature>